<evidence type="ECO:0000313" key="1">
    <source>
        <dbReference type="EMBL" id="UQC78807.1"/>
    </source>
</evidence>
<dbReference type="Gene3D" id="3.40.50.150">
    <property type="entry name" value="Vaccinia Virus protein VP39"/>
    <property type="match status" value="1"/>
</dbReference>
<dbReference type="InterPro" id="IPR029063">
    <property type="entry name" value="SAM-dependent_MTases_sf"/>
</dbReference>
<sequence length="159" mass="18173">MGPNVKFVTDDIGEPWTYDKPFDYIHSRIMASSIGDWEKYIQKCFDNLNAGGYQDLNEFDIIPTSDDGSDVVGLADLMKGNGFRDELGLWNNENITSGWEGFCMAPFTRARNWTREEVLLLMDQVRYEFNDKSIHTYLNIWSIHGRKPTAEAIGFGDGD</sequence>
<dbReference type="Proteomes" id="UP000830671">
    <property type="component" value="Chromosome 2"/>
</dbReference>
<dbReference type="EMBL" id="CP019474">
    <property type="protein sequence ID" value="UQC78807.1"/>
    <property type="molecule type" value="Genomic_DNA"/>
</dbReference>
<accession>A0A9Q8SK11</accession>
<organism evidence="1 2">
    <name type="scientific">Colletotrichum lupini</name>
    <dbReference type="NCBI Taxonomy" id="145971"/>
    <lineage>
        <taxon>Eukaryota</taxon>
        <taxon>Fungi</taxon>
        <taxon>Dikarya</taxon>
        <taxon>Ascomycota</taxon>
        <taxon>Pezizomycotina</taxon>
        <taxon>Sordariomycetes</taxon>
        <taxon>Hypocreomycetidae</taxon>
        <taxon>Glomerellales</taxon>
        <taxon>Glomerellaceae</taxon>
        <taxon>Colletotrichum</taxon>
        <taxon>Colletotrichum acutatum species complex</taxon>
    </lineage>
</organism>
<keyword evidence="2" id="KW-1185">Reference proteome</keyword>
<name>A0A9Q8SK11_9PEZI</name>
<dbReference type="KEGG" id="clup:CLUP02_04284"/>
<dbReference type="SUPFAM" id="SSF53335">
    <property type="entry name" value="S-adenosyl-L-methionine-dependent methyltransferases"/>
    <property type="match status" value="1"/>
</dbReference>
<keyword evidence="1" id="KW-0808">Transferase</keyword>
<dbReference type="RefSeq" id="XP_049140443.1">
    <property type="nucleotide sequence ID" value="XM_049283300.1"/>
</dbReference>
<dbReference type="AlphaFoldDB" id="A0A9Q8SK11"/>
<keyword evidence="1" id="KW-0489">Methyltransferase</keyword>
<proteinExistence type="predicted"/>
<dbReference type="GeneID" id="73338310"/>
<protein>
    <submittedName>
        <fullName evidence="1">TAM domain methyltransferase</fullName>
    </submittedName>
</protein>
<reference evidence="1" key="1">
    <citation type="journal article" date="2021" name="Mol. Plant Microbe Interact.">
        <title>Complete Genome Sequence of the Plant-Pathogenic Fungus Colletotrichum lupini.</title>
        <authorList>
            <person name="Baroncelli R."/>
            <person name="Pensec F."/>
            <person name="Da Lio D."/>
            <person name="Boufleur T."/>
            <person name="Vicente I."/>
            <person name="Sarrocco S."/>
            <person name="Picot A."/>
            <person name="Baraldi E."/>
            <person name="Sukno S."/>
            <person name="Thon M."/>
            <person name="Le Floch G."/>
        </authorList>
    </citation>
    <scope>NUCLEOTIDE SEQUENCE</scope>
    <source>
        <strain evidence="1">IMI 504893</strain>
    </source>
</reference>
<dbReference type="GO" id="GO:0032259">
    <property type="term" value="P:methylation"/>
    <property type="evidence" value="ECO:0007669"/>
    <property type="project" value="UniProtKB-KW"/>
</dbReference>
<evidence type="ECO:0000313" key="2">
    <source>
        <dbReference type="Proteomes" id="UP000830671"/>
    </source>
</evidence>
<gene>
    <name evidence="1" type="ORF">CLUP02_04284</name>
</gene>
<dbReference type="GO" id="GO:0008168">
    <property type="term" value="F:methyltransferase activity"/>
    <property type="evidence" value="ECO:0007669"/>
    <property type="project" value="UniProtKB-KW"/>
</dbReference>